<gene>
    <name evidence="1" type="ORF">M9458_007517</name>
</gene>
<protein>
    <submittedName>
        <fullName evidence="1">Uncharacterized protein</fullName>
    </submittedName>
</protein>
<name>A0ABD0RKC0_CIRMR</name>
<reference evidence="1 2" key="1">
    <citation type="submission" date="2024-05" db="EMBL/GenBank/DDBJ databases">
        <title>Genome sequencing and assembly of Indian major carp, Cirrhinus mrigala (Hamilton, 1822).</title>
        <authorList>
            <person name="Mohindra V."/>
            <person name="Chowdhury L.M."/>
            <person name="Lal K."/>
            <person name="Jena J.K."/>
        </authorList>
    </citation>
    <scope>NUCLEOTIDE SEQUENCE [LARGE SCALE GENOMIC DNA]</scope>
    <source>
        <strain evidence="1">CM1030</strain>
        <tissue evidence="1">Blood</tissue>
    </source>
</reference>
<dbReference type="Proteomes" id="UP001529510">
    <property type="component" value="Unassembled WGS sequence"/>
</dbReference>
<feature type="non-terminal residue" evidence="1">
    <location>
        <position position="1"/>
    </location>
</feature>
<evidence type="ECO:0000313" key="1">
    <source>
        <dbReference type="EMBL" id="KAL0198977.1"/>
    </source>
</evidence>
<dbReference type="AlphaFoldDB" id="A0ABD0RKC0"/>
<evidence type="ECO:0000313" key="2">
    <source>
        <dbReference type="Proteomes" id="UP001529510"/>
    </source>
</evidence>
<keyword evidence="2" id="KW-1185">Reference proteome</keyword>
<sequence length="57" mass="6559">NSFNPKTFPVKLDYKLRLDELLIDHFCQCCWAQSPFSTNTVDNHNGDHSVAFNSETI</sequence>
<proteinExistence type="predicted"/>
<comment type="caution">
    <text evidence="1">The sequence shown here is derived from an EMBL/GenBank/DDBJ whole genome shotgun (WGS) entry which is preliminary data.</text>
</comment>
<accession>A0ABD0RKC0</accession>
<organism evidence="1 2">
    <name type="scientific">Cirrhinus mrigala</name>
    <name type="common">Mrigala</name>
    <dbReference type="NCBI Taxonomy" id="683832"/>
    <lineage>
        <taxon>Eukaryota</taxon>
        <taxon>Metazoa</taxon>
        <taxon>Chordata</taxon>
        <taxon>Craniata</taxon>
        <taxon>Vertebrata</taxon>
        <taxon>Euteleostomi</taxon>
        <taxon>Actinopterygii</taxon>
        <taxon>Neopterygii</taxon>
        <taxon>Teleostei</taxon>
        <taxon>Ostariophysi</taxon>
        <taxon>Cypriniformes</taxon>
        <taxon>Cyprinidae</taxon>
        <taxon>Labeoninae</taxon>
        <taxon>Labeonini</taxon>
        <taxon>Cirrhinus</taxon>
    </lineage>
</organism>
<dbReference type="EMBL" id="JAMKFB020000003">
    <property type="protein sequence ID" value="KAL0198977.1"/>
    <property type="molecule type" value="Genomic_DNA"/>
</dbReference>